<evidence type="ECO:0000313" key="3">
    <source>
        <dbReference type="EMBL" id="ERT08698.1"/>
    </source>
</evidence>
<protein>
    <submittedName>
        <fullName evidence="3">Uncharacterized protein</fullName>
    </submittedName>
</protein>
<comment type="caution">
    <text evidence="3">The sequence shown here is derived from an EMBL/GenBank/DDBJ whole genome shotgun (WGS) entry which is preliminary data.</text>
</comment>
<evidence type="ECO:0000313" key="4">
    <source>
        <dbReference type="Proteomes" id="UP000017127"/>
    </source>
</evidence>
<reference evidence="3 4" key="1">
    <citation type="journal article" date="2013" name="Front. Microbiol.">
        <title>Comparative genomic analyses of the cyanobacterium, Lyngbya aestuarii BL J, a powerful hydrogen producer.</title>
        <authorList>
            <person name="Kothari A."/>
            <person name="Vaughn M."/>
            <person name="Garcia-Pichel F."/>
        </authorList>
    </citation>
    <scope>NUCLEOTIDE SEQUENCE [LARGE SCALE GENOMIC DNA]</scope>
    <source>
        <strain evidence="3 4">BL J</strain>
    </source>
</reference>
<dbReference type="AlphaFoldDB" id="U7QLD5"/>
<evidence type="ECO:0000256" key="1">
    <source>
        <dbReference type="SAM" id="Coils"/>
    </source>
</evidence>
<keyword evidence="1" id="KW-0175">Coiled coil</keyword>
<accession>U7QLD5</accession>
<dbReference type="EMBL" id="AUZM01000008">
    <property type="protein sequence ID" value="ERT08698.1"/>
    <property type="molecule type" value="Genomic_DNA"/>
</dbReference>
<keyword evidence="4" id="KW-1185">Reference proteome</keyword>
<sequence>MALLEAYPTSPYNPDGKNEENNETLPPEIPNPIAVQFRASLRNEWVGKGTISHNPKLDDTEFDLVIPLSSLKGNKPSLGNHEGKIVIGVVFEAEERRAKPGWMIWQWFDFETLEQDGIITRLHEKCQNLAAAFDSIQNLAEIMRVELREAELELADLEDNPDAEAEYANIAVNVIKADRNGLLLLHPYIVKKVKERCQQMWKNLAKAAGVRFYSVMCMPDQYFERYQIKMPDETWKYSPKTFCSKSFLGNRKYIVFCNPMRHWGDIQLWNNTHEGMFRDDPGVLAATRELLLELGRDTDGDFVQLITASTYPNVAEAIANFNKPPSVKKFPKVPLTGSFQQIAIHSMNDLTGVVASMLARARASGAEHIVLSIPGEGFRRIIDFLSQELQVAVDSLKSAYPNNIEGLDAVKKFLDETETDVMWLADLKTDDCYFTRPCLTNPHLNDTVTHIINLVNSYWRSPDLKSDSTPQIYKEVLFRDVVVDPYQMKLATEHRDLYREEMGKAIGYRNENDGDDRFIKLVAENSRLRRDEYLKITGKVEGGESKLFTAISWAAAYWRVSHTAHTGTAGLVFLLFPDEIIAQLNNTNLPEALVINCYAAQHGSWATPRRAPWRGQEVDVRCYFYQFNGKKYLGLEMKWDKATKQLGFHHLGLIGDKSAAYVLPGWSRRMKIYSTAFENDRYPRNHSPEDKTTRVYLFDLSMSDEQIKDFLDSK</sequence>
<name>U7QLD5_9CYAN</name>
<feature type="coiled-coil region" evidence="1">
    <location>
        <begin position="133"/>
        <end position="160"/>
    </location>
</feature>
<evidence type="ECO:0000256" key="2">
    <source>
        <dbReference type="SAM" id="MobiDB-lite"/>
    </source>
</evidence>
<proteinExistence type="predicted"/>
<organism evidence="3 4">
    <name type="scientific">Lyngbya aestuarii BL J</name>
    <dbReference type="NCBI Taxonomy" id="1348334"/>
    <lineage>
        <taxon>Bacteria</taxon>
        <taxon>Bacillati</taxon>
        <taxon>Cyanobacteriota</taxon>
        <taxon>Cyanophyceae</taxon>
        <taxon>Oscillatoriophycideae</taxon>
        <taxon>Oscillatoriales</taxon>
        <taxon>Microcoleaceae</taxon>
        <taxon>Lyngbya</taxon>
    </lineage>
</organism>
<feature type="region of interest" description="Disordered" evidence="2">
    <location>
        <begin position="1"/>
        <end position="29"/>
    </location>
</feature>
<gene>
    <name evidence="3" type="ORF">M595_1228</name>
</gene>
<dbReference type="Proteomes" id="UP000017127">
    <property type="component" value="Unassembled WGS sequence"/>
</dbReference>